<dbReference type="EMBL" id="UINC01129584">
    <property type="protein sequence ID" value="SVD10067.1"/>
    <property type="molecule type" value="Genomic_DNA"/>
</dbReference>
<organism evidence="1">
    <name type="scientific">marine metagenome</name>
    <dbReference type="NCBI Taxonomy" id="408172"/>
    <lineage>
        <taxon>unclassified sequences</taxon>
        <taxon>metagenomes</taxon>
        <taxon>ecological metagenomes</taxon>
    </lineage>
</organism>
<dbReference type="InterPro" id="IPR011042">
    <property type="entry name" value="6-blade_b-propeller_TolB-like"/>
</dbReference>
<gene>
    <name evidence="1" type="ORF">METZ01_LOCUS362921</name>
</gene>
<dbReference type="SUPFAM" id="SSF69304">
    <property type="entry name" value="Tricorn protease N-terminal domain"/>
    <property type="match status" value="1"/>
</dbReference>
<accession>A0A382SLI9</accession>
<evidence type="ECO:0008006" key="2">
    <source>
        <dbReference type="Google" id="ProtNLM"/>
    </source>
</evidence>
<evidence type="ECO:0000313" key="1">
    <source>
        <dbReference type="EMBL" id="SVD10067.1"/>
    </source>
</evidence>
<dbReference type="AlphaFoldDB" id="A0A382SLI9"/>
<protein>
    <recommendedName>
        <fullName evidence="2">Dipeptidylpeptidase IV N-terminal domain-containing protein</fullName>
    </recommendedName>
</protein>
<reference evidence="1" key="1">
    <citation type="submission" date="2018-05" db="EMBL/GenBank/DDBJ databases">
        <authorList>
            <person name="Lanie J.A."/>
            <person name="Ng W.-L."/>
            <person name="Kazmierczak K.M."/>
            <person name="Andrzejewski T.M."/>
            <person name="Davidsen T.M."/>
            <person name="Wayne K.J."/>
            <person name="Tettelin H."/>
            <person name="Glass J.I."/>
            <person name="Rusch D."/>
            <person name="Podicherti R."/>
            <person name="Tsui H.-C.T."/>
            <person name="Winkler M.E."/>
        </authorList>
    </citation>
    <scope>NUCLEOTIDE SEQUENCE</scope>
</reference>
<feature type="non-terminal residue" evidence="1">
    <location>
        <position position="108"/>
    </location>
</feature>
<proteinExistence type="predicted"/>
<name>A0A382SLI9_9ZZZZ</name>
<dbReference type="Gene3D" id="2.120.10.30">
    <property type="entry name" value="TolB, C-terminal domain"/>
    <property type="match status" value="1"/>
</dbReference>
<dbReference type="PROSITE" id="PS51257">
    <property type="entry name" value="PROKAR_LIPOPROTEIN"/>
    <property type="match status" value="1"/>
</dbReference>
<sequence length="108" mass="12065">MKIFVRHIVMSVVATFVVGCQGFQMPQSPLLATFERKTGHIVYVGLDNNIYTMNQAGQDIVMITDQSVPGNDISDDITYFYPAWSPNGEQLAFVGYRRANDRSVEASL</sequence>